<evidence type="ECO:0000256" key="5">
    <source>
        <dbReference type="ARBA" id="ARBA00022676"/>
    </source>
</evidence>
<keyword evidence="7" id="KW-0368">Histidine biosynthesis</keyword>
<evidence type="ECO:0000313" key="10">
    <source>
        <dbReference type="Proteomes" id="UP001634007"/>
    </source>
</evidence>
<accession>A0ABD3JNQ9</accession>
<dbReference type="FunFam" id="3.40.190.10:FF:000118">
    <property type="entry name" value="ATP phosphoribosyltransferase 2, chloroplastic"/>
    <property type="match status" value="1"/>
</dbReference>
<name>A0ABD3JNQ9_EUCGL</name>
<dbReference type="Pfam" id="PF01634">
    <property type="entry name" value="HisG"/>
    <property type="match status" value="1"/>
</dbReference>
<keyword evidence="6" id="KW-0808">Transferase</keyword>
<reference evidence="9 10" key="1">
    <citation type="submission" date="2024-11" db="EMBL/GenBank/DDBJ databases">
        <title>Chromosome-level genome assembly of Eucalyptus globulus Labill. provides insights into its genome evolution.</title>
        <authorList>
            <person name="Li X."/>
        </authorList>
    </citation>
    <scope>NUCLEOTIDE SEQUENCE [LARGE SCALE GENOMIC DNA]</scope>
    <source>
        <strain evidence="9">CL2024</strain>
        <tissue evidence="9">Fresh tender leaves</tissue>
    </source>
</reference>
<dbReference type="CDD" id="cd13593">
    <property type="entry name" value="PBP2_HisGL3"/>
    <property type="match status" value="1"/>
</dbReference>
<sequence>MQDSERKKIRLGLLSKGCLVKETLGLLKDCGLPVKRDNDRQYSAEIPRLPNVEVCFHRPKDIVTLLVSGHLDIGIVSSYAVSEYGPGNDDLITVHDALGYGHCHLSLAIPKNGIFERINSVKELAQMSQWTEENPLSVVTGLPNLGRKFMKENGLKHVSILTADGALEGFPQRGWADVIFDLVSSGTTLRANNLKEIEGGTVLVSQAVLVANRKSLMQREDVLDTTRQIFERVEAHLKAVSQFMVTVNMRGRSAKEVTKRVLSQPSLSGLQGPTVGPVLCISNGEVVADHNAMVSCIPKKELYSSVQQLRAVPFEHIETIIMQIGGSRVLVSPSTYIFNEEALGWQQLLSKFGL</sequence>
<evidence type="ECO:0000256" key="4">
    <source>
        <dbReference type="ARBA" id="ARBA00022605"/>
    </source>
</evidence>
<keyword evidence="4" id="KW-0028">Amino-acid biosynthesis</keyword>
<dbReference type="InterPro" id="IPR001348">
    <property type="entry name" value="ATP_PRibTrfase_HisG"/>
</dbReference>
<dbReference type="GO" id="GO:0003879">
    <property type="term" value="F:ATP phosphoribosyltransferase activity"/>
    <property type="evidence" value="ECO:0007669"/>
    <property type="project" value="UniProtKB-EC"/>
</dbReference>
<feature type="domain" description="ATP phosphoribosyltransferase catalytic" evidence="8">
    <location>
        <begin position="58"/>
        <end position="230"/>
    </location>
</feature>
<keyword evidence="10" id="KW-1185">Reference proteome</keyword>
<dbReference type="AlphaFoldDB" id="A0ABD3JNQ9"/>
<dbReference type="NCBIfam" id="TIGR00070">
    <property type="entry name" value="hisG"/>
    <property type="match status" value="1"/>
</dbReference>
<gene>
    <name evidence="9" type="ORF">ACJRO7_026569</name>
</gene>
<evidence type="ECO:0000259" key="8">
    <source>
        <dbReference type="Pfam" id="PF01634"/>
    </source>
</evidence>
<dbReference type="PANTHER" id="PTHR21403:SF8">
    <property type="entry name" value="ATP PHOSPHORIBOSYLTRANSFERASE"/>
    <property type="match status" value="1"/>
</dbReference>
<dbReference type="Gene3D" id="3.40.190.10">
    <property type="entry name" value="Periplasmic binding protein-like II"/>
    <property type="match status" value="2"/>
</dbReference>
<evidence type="ECO:0000256" key="3">
    <source>
        <dbReference type="ARBA" id="ARBA00011946"/>
    </source>
</evidence>
<dbReference type="Proteomes" id="UP001634007">
    <property type="component" value="Unassembled WGS sequence"/>
</dbReference>
<dbReference type="SUPFAM" id="SSF53850">
    <property type="entry name" value="Periplasmic binding protein-like II"/>
    <property type="match status" value="1"/>
</dbReference>
<proteinExistence type="predicted"/>
<dbReference type="EC" id="2.4.2.17" evidence="3"/>
<comment type="caution">
    <text evidence="9">The sequence shown here is derived from an EMBL/GenBank/DDBJ whole genome shotgun (WGS) entry which is preliminary data.</text>
</comment>
<evidence type="ECO:0000256" key="1">
    <source>
        <dbReference type="ARBA" id="ARBA00000915"/>
    </source>
</evidence>
<dbReference type="EMBL" id="JBJKBG010000007">
    <property type="protein sequence ID" value="KAL3729469.1"/>
    <property type="molecule type" value="Genomic_DNA"/>
</dbReference>
<evidence type="ECO:0000256" key="2">
    <source>
        <dbReference type="ARBA" id="ARBA00004667"/>
    </source>
</evidence>
<dbReference type="GO" id="GO:0000105">
    <property type="term" value="P:L-histidine biosynthetic process"/>
    <property type="evidence" value="ECO:0007669"/>
    <property type="project" value="UniProtKB-KW"/>
</dbReference>
<dbReference type="PANTHER" id="PTHR21403">
    <property type="entry name" value="ATP PHOSPHORIBOSYLTRANSFERASE ATP-PRTASE"/>
    <property type="match status" value="1"/>
</dbReference>
<keyword evidence="5" id="KW-0328">Glycosyltransferase</keyword>
<comment type="catalytic activity">
    <reaction evidence="1">
        <text>1-(5-phospho-beta-D-ribosyl)-ATP + diphosphate = 5-phospho-alpha-D-ribose 1-diphosphate + ATP</text>
        <dbReference type="Rhea" id="RHEA:18473"/>
        <dbReference type="ChEBI" id="CHEBI:30616"/>
        <dbReference type="ChEBI" id="CHEBI:33019"/>
        <dbReference type="ChEBI" id="CHEBI:58017"/>
        <dbReference type="ChEBI" id="CHEBI:73183"/>
        <dbReference type="EC" id="2.4.2.17"/>
    </reaction>
</comment>
<evidence type="ECO:0000256" key="7">
    <source>
        <dbReference type="ARBA" id="ARBA00023102"/>
    </source>
</evidence>
<dbReference type="InterPro" id="IPR018198">
    <property type="entry name" value="ATP_PRibTrfase_CS"/>
</dbReference>
<organism evidence="9 10">
    <name type="scientific">Eucalyptus globulus</name>
    <name type="common">Tasmanian blue gum</name>
    <dbReference type="NCBI Taxonomy" id="34317"/>
    <lineage>
        <taxon>Eukaryota</taxon>
        <taxon>Viridiplantae</taxon>
        <taxon>Streptophyta</taxon>
        <taxon>Embryophyta</taxon>
        <taxon>Tracheophyta</taxon>
        <taxon>Spermatophyta</taxon>
        <taxon>Magnoliopsida</taxon>
        <taxon>eudicotyledons</taxon>
        <taxon>Gunneridae</taxon>
        <taxon>Pentapetalae</taxon>
        <taxon>rosids</taxon>
        <taxon>malvids</taxon>
        <taxon>Myrtales</taxon>
        <taxon>Myrtaceae</taxon>
        <taxon>Myrtoideae</taxon>
        <taxon>Eucalypteae</taxon>
        <taxon>Eucalyptus</taxon>
    </lineage>
</organism>
<evidence type="ECO:0000313" key="9">
    <source>
        <dbReference type="EMBL" id="KAL3729469.1"/>
    </source>
</evidence>
<comment type="pathway">
    <text evidence="2">Amino-acid biosynthesis; L-histidine biosynthesis; L-histidine from 5-phospho-alpha-D-ribose 1-diphosphate: step 1/9.</text>
</comment>
<dbReference type="InterPro" id="IPR013820">
    <property type="entry name" value="ATP_PRibTrfase_cat"/>
</dbReference>
<dbReference type="PROSITE" id="PS01316">
    <property type="entry name" value="ATP_P_PHORIBOSYLTR"/>
    <property type="match status" value="1"/>
</dbReference>
<protein>
    <recommendedName>
        <fullName evidence="3">ATP phosphoribosyltransferase</fullName>
        <ecNumber evidence="3">2.4.2.17</ecNumber>
    </recommendedName>
</protein>
<evidence type="ECO:0000256" key="6">
    <source>
        <dbReference type="ARBA" id="ARBA00022679"/>
    </source>
</evidence>